<protein>
    <submittedName>
        <fullName evidence="2">NUDIX hydrolase</fullName>
    </submittedName>
</protein>
<dbReference type="CDD" id="cd18873">
    <property type="entry name" value="NUDIX_NadM_like"/>
    <property type="match status" value="1"/>
</dbReference>
<evidence type="ECO:0000259" key="1">
    <source>
        <dbReference type="Pfam" id="PF21906"/>
    </source>
</evidence>
<dbReference type="AlphaFoldDB" id="A0A938Y6N4"/>
<dbReference type="RefSeq" id="WP_205291516.1">
    <property type="nucleotide sequence ID" value="NZ_CP074406.1"/>
</dbReference>
<evidence type="ECO:0000313" key="2">
    <source>
        <dbReference type="EMBL" id="MBM9460207.1"/>
    </source>
</evidence>
<dbReference type="Proteomes" id="UP000663791">
    <property type="component" value="Unassembled WGS sequence"/>
</dbReference>
<reference evidence="2" key="1">
    <citation type="submission" date="2021-01" db="EMBL/GenBank/DDBJ databases">
        <title>Novel species in genus Nocardioides.</title>
        <authorList>
            <person name="Zhang G."/>
        </authorList>
    </citation>
    <scope>NUCLEOTIDE SEQUENCE</scope>
    <source>
        <strain evidence="2">Zg-536</strain>
    </source>
</reference>
<proteinExistence type="predicted"/>
<dbReference type="InterPro" id="IPR036390">
    <property type="entry name" value="WH_DNA-bd_sf"/>
</dbReference>
<feature type="domain" description="NrtR DNA-binding winged helix" evidence="1">
    <location>
        <begin position="170"/>
        <end position="229"/>
    </location>
</feature>
<dbReference type="EMBL" id="JAERTX010000007">
    <property type="protein sequence ID" value="MBM9460207.1"/>
    <property type="molecule type" value="Genomic_DNA"/>
</dbReference>
<dbReference type="GO" id="GO:0016787">
    <property type="term" value="F:hydrolase activity"/>
    <property type="evidence" value="ECO:0007669"/>
    <property type="project" value="UniProtKB-KW"/>
</dbReference>
<keyword evidence="2" id="KW-0378">Hydrolase</keyword>
<evidence type="ECO:0000313" key="3">
    <source>
        <dbReference type="Proteomes" id="UP000663791"/>
    </source>
</evidence>
<sequence length="241" mass="26937">MSISSDLDTYPRPGLTVDLAVLTVVGTSDTTPELRVLVLDRAQPAGRALPGGFIRERQTVARTVDDVLRRKVGIDPADLPRPHLLRLFDDPQRDDRTWAISAAHSVSLREADLAGARGTLVPVTPHGRLGDGPPLLFDHDEIVEAAVSALRERYEIRFRYVDVHPDPDGFLSEPFTLHQLRKVHEAVVGAPLHKDNFNRRMKPLLEPLLRDGRPVLSANLRGRPATLYRHRRDADDSRTTD</sequence>
<gene>
    <name evidence="2" type="ORF">JK386_09850</name>
</gene>
<dbReference type="SUPFAM" id="SSF55811">
    <property type="entry name" value="Nudix"/>
    <property type="match status" value="1"/>
</dbReference>
<dbReference type="InterPro" id="IPR015797">
    <property type="entry name" value="NUDIX_hydrolase-like_dom_sf"/>
</dbReference>
<organism evidence="2 3">
    <name type="scientific">Nocardioides faecalis</name>
    <dbReference type="NCBI Taxonomy" id="2803858"/>
    <lineage>
        <taxon>Bacteria</taxon>
        <taxon>Bacillati</taxon>
        <taxon>Actinomycetota</taxon>
        <taxon>Actinomycetes</taxon>
        <taxon>Propionibacteriales</taxon>
        <taxon>Nocardioidaceae</taxon>
        <taxon>Nocardioides</taxon>
    </lineage>
</organism>
<comment type="caution">
    <text evidence="2">The sequence shown here is derived from an EMBL/GenBank/DDBJ whole genome shotgun (WGS) entry which is preliminary data.</text>
</comment>
<accession>A0A938Y6N4</accession>
<dbReference type="Gene3D" id="3.90.79.10">
    <property type="entry name" value="Nucleoside Triphosphate Pyrophosphohydrolase"/>
    <property type="match status" value="1"/>
</dbReference>
<dbReference type="Gene3D" id="1.10.10.10">
    <property type="entry name" value="Winged helix-like DNA-binding domain superfamily/Winged helix DNA-binding domain"/>
    <property type="match status" value="1"/>
</dbReference>
<name>A0A938Y6N4_9ACTN</name>
<dbReference type="SUPFAM" id="SSF46785">
    <property type="entry name" value="Winged helix' DNA-binding domain"/>
    <property type="match status" value="1"/>
</dbReference>
<dbReference type="Pfam" id="PF21906">
    <property type="entry name" value="WHD_NrtR"/>
    <property type="match status" value="1"/>
</dbReference>
<dbReference type="InterPro" id="IPR054105">
    <property type="entry name" value="WHD_NrtR"/>
</dbReference>
<keyword evidence="3" id="KW-1185">Reference proteome</keyword>
<dbReference type="InterPro" id="IPR036388">
    <property type="entry name" value="WH-like_DNA-bd_sf"/>
</dbReference>